<organism evidence="1 2">
    <name type="scientific">Fukomys damarensis</name>
    <name type="common">Damaraland mole rat</name>
    <name type="synonym">Cryptomys damarensis</name>
    <dbReference type="NCBI Taxonomy" id="885580"/>
    <lineage>
        <taxon>Eukaryota</taxon>
        <taxon>Metazoa</taxon>
        <taxon>Chordata</taxon>
        <taxon>Craniata</taxon>
        <taxon>Vertebrata</taxon>
        <taxon>Euteleostomi</taxon>
        <taxon>Mammalia</taxon>
        <taxon>Eutheria</taxon>
        <taxon>Euarchontoglires</taxon>
        <taxon>Glires</taxon>
        <taxon>Rodentia</taxon>
        <taxon>Hystricomorpha</taxon>
        <taxon>Bathyergidae</taxon>
        <taxon>Fukomys</taxon>
    </lineage>
</organism>
<protein>
    <submittedName>
        <fullName evidence="1">Uncharacterized protein</fullName>
    </submittedName>
</protein>
<gene>
    <name evidence="1" type="ORF">H920_12012</name>
</gene>
<dbReference type="AlphaFoldDB" id="A0A091D7Z8"/>
<proteinExistence type="predicted"/>
<accession>A0A091D7Z8</accession>
<dbReference type="EMBL" id="KN123144">
    <property type="protein sequence ID" value="KFO26613.1"/>
    <property type="molecule type" value="Genomic_DNA"/>
</dbReference>
<reference evidence="1 2" key="1">
    <citation type="submission" date="2013-11" db="EMBL/GenBank/DDBJ databases">
        <title>The Damaraland mole rat (Fukomys damarensis) genome and evolution of African mole rats.</title>
        <authorList>
            <person name="Gladyshev V.N."/>
            <person name="Fang X."/>
        </authorList>
    </citation>
    <scope>NUCLEOTIDE SEQUENCE [LARGE SCALE GENOMIC DNA]</scope>
    <source>
        <tissue evidence="1">Liver</tissue>
    </source>
</reference>
<evidence type="ECO:0000313" key="2">
    <source>
        <dbReference type="Proteomes" id="UP000028990"/>
    </source>
</evidence>
<keyword evidence="2" id="KW-1185">Reference proteome</keyword>
<name>A0A091D7Z8_FUKDA</name>
<sequence length="203" mass="22428">MCEGRWRVLEVNSRWDCLGKTRDALEPEPGPPSFCTQIPEGPSQQPQWRLCKQNCVGAALWEDRLIHFRIRMEAVGRPQPPSPAAIGCELPVALTEVVEQILKLRAISRAGRAAGPECQESTAAENQSLRSSLISPCSQTGLPRHTGLTAYMPDYVPSLQGQPPPYRPAGLLTRFSAWKGTPSQLCQQNPKVLSRPDTFWLAS</sequence>
<dbReference type="Proteomes" id="UP000028990">
    <property type="component" value="Unassembled WGS sequence"/>
</dbReference>
<evidence type="ECO:0000313" key="1">
    <source>
        <dbReference type="EMBL" id="KFO26613.1"/>
    </source>
</evidence>